<evidence type="ECO:0000313" key="1">
    <source>
        <dbReference type="EMBL" id="SVC33100.1"/>
    </source>
</evidence>
<reference evidence="1" key="1">
    <citation type="submission" date="2018-05" db="EMBL/GenBank/DDBJ databases">
        <authorList>
            <person name="Lanie J.A."/>
            <person name="Ng W.-L."/>
            <person name="Kazmierczak K.M."/>
            <person name="Andrzejewski T.M."/>
            <person name="Davidsen T.M."/>
            <person name="Wayne K.J."/>
            <person name="Tettelin H."/>
            <person name="Glass J.I."/>
            <person name="Rusch D."/>
            <person name="Podicherti R."/>
            <person name="Tsui H.-C.T."/>
            <person name="Winkler M.E."/>
        </authorList>
    </citation>
    <scope>NUCLEOTIDE SEQUENCE</scope>
</reference>
<protein>
    <submittedName>
        <fullName evidence="1">Uncharacterized protein</fullName>
    </submittedName>
</protein>
<accession>A0A382L8U2</accession>
<sequence length="63" mass="7419">MAEKAEGNLLPITDQYHETIVIMMRHSTGVNHIAKNWSYQNRLAAYIKEEKLEIKTRKKYILS</sequence>
<organism evidence="1">
    <name type="scientific">marine metagenome</name>
    <dbReference type="NCBI Taxonomy" id="408172"/>
    <lineage>
        <taxon>unclassified sequences</taxon>
        <taxon>metagenomes</taxon>
        <taxon>ecological metagenomes</taxon>
    </lineage>
</organism>
<feature type="non-terminal residue" evidence="1">
    <location>
        <position position="63"/>
    </location>
</feature>
<proteinExistence type="predicted"/>
<dbReference type="EMBL" id="UINC01085494">
    <property type="protein sequence ID" value="SVC33100.1"/>
    <property type="molecule type" value="Genomic_DNA"/>
</dbReference>
<dbReference type="AlphaFoldDB" id="A0A382L8U2"/>
<gene>
    <name evidence="1" type="ORF">METZ01_LOCUS285954</name>
</gene>
<name>A0A382L8U2_9ZZZZ</name>